<evidence type="ECO:0000313" key="6">
    <source>
        <dbReference type="EMBL" id="SDW69095.1"/>
    </source>
</evidence>
<evidence type="ECO:0000259" key="5">
    <source>
        <dbReference type="PROSITE" id="PS50977"/>
    </source>
</evidence>
<dbReference type="Proteomes" id="UP000199441">
    <property type="component" value="Unassembled WGS sequence"/>
</dbReference>
<reference evidence="7" key="1">
    <citation type="submission" date="2016-10" db="EMBL/GenBank/DDBJ databases">
        <authorList>
            <person name="Varghese N."/>
            <person name="Submissions S."/>
        </authorList>
    </citation>
    <scope>NUCLEOTIDE SEQUENCE [LARGE SCALE GENOMIC DNA]</scope>
    <source>
        <strain evidence="7">DSM 26922</strain>
    </source>
</reference>
<dbReference type="SUPFAM" id="SSF48498">
    <property type="entry name" value="Tetracyclin repressor-like, C-terminal domain"/>
    <property type="match status" value="1"/>
</dbReference>
<dbReference type="EMBL" id="FNOI01000002">
    <property type="protein sequence ID" value="SDW69095.1"/>
    <property type="molecule type" value="Genomic_DNA"/>
</dbReference>
<organism evidence="6 7">
    <name type="scientific">Litoreibacter albidus</name>
    <dbReference type="NCBI Taxonomy" id="670155"/>
    <lineage>
        <taxon>Bacteria</taxon>
        <taxon>Pseudomonadati</taxon>
        <taxon>Pseudomonadota</taxon>
        <taxon>Alphaproteobacteria</taxon>
        <taxon>Rhodobacterales</taxon>
        <taxon>Roseobacteraceae</taxon>
        <taxon>Litoreibacter</taxon>
    </lineage>
</organism>
<keyword evidence="1" id="KW-0805">Transcription regulation</keyword>
<gene>
    <name evidence="6" type="ORF">SAMN04488001_1560</name>
</gene>
<keyword evidence="3" id="KW-0804">Transcription</keyword>
<keyword evidence="7" id="KW-1185">Reference proteome</keyword>
<dbReference type="PRINTS" id="PR00455">
    <property type="entry name" value="HTHTETR"/>
</dbReference>
<dbReference type="Gene3D" id="1.10.357.10">
    <property type="entry name" value="Tetracycline Repressor, domain 2"/>
    <property type="match status" value="1"/>
</dbReference>
<dbReference type="SUPFAM" id="SSF46689">
    <property type="entry name" value="Homeodomain-like"/>
    <property type="match status" value="1"/>
</dbReference>
<dbReference type="Pfam" id="PF00440">
    <property type="entry name" value="TetR_N"/>
    <property type="match status" value="1"/>
</dbReference>
<dbReference type="RefSeq" id="WP_089946320.1">
    <property type="nucleotide sequence ID" value="NZ_FNOI01000002.1"/>
</dbReference>
<feature type="domain" description="HTH tetR-type" evidence="5">
    <location>
        <begin position="6"/>
        <end position="66"/>
    </location>
</feature>
<dbReference type="AlphaFoldDB" id="A0A1H2VL56"/>
<dbReference type="PANTHER" id="PTHR47506">
    <property type="entry name" value="TRANSCRIPTIONAL REGULATORY PROTEIN"/>
    <property type="match status" value="1"/>
</dbReference>
<evidence type="ECO:0000256" key="2">
    <source>
        <dbReference type="ARBA" id="ARBA00023125"/>
    </source>
</evidence>
<dbReference type="InterPro" id="IPR036271">
    <property type="entry name" value="Tet_transcr_reg_TetR-rel_C_sf"/>
</dbReference>
<evidence type="ECO:0000256" key="3">
    <source>
        <dbReference type="ARBA" id="ARBA00023163"/>
    </source>
</evidence>
<proteinExistence type="predicted"/>
<sequence>MTRASPYDRDRTLDAAMSLFWNKGYHATSLKDLEAALNMKPGSIYAAFKSKENLYLLALQAYFERSRQAFRDMLAQSSSPLRGLADHLRGFALLPEADATRQACMLTKTIVDTKSTDPLIAERSREYLEGIRLEIAAGFEAAKIAGELGPQADPNRLARRYQANVAALRLELHQGTNSADLHDLAEDMAGEVEALRV</sequence>
<dbReference type="STRING" id="670155.SAMN04488001_1560"/>
<dbReference type="Gene3D" id="1.10.10.60">
    <property type="entry name" value="Homeodomain-like"/>
    <property type="match status" value="1"/>
</dbReference>
<dbReference type="PANTHER" id="PTHR47506:SF1">
    <property type="entry name" value="HTH-TYPE TRANSCRIPTIONAL REGULATOR YJDC"/>
    <property type="match status" value="1"/>
</dbReference>
<evidence type="ECO:0000313" key="7">
    <source>
        <dbReference type="Proteomes" id="UP000199441"/>
    </source>
</evidence>
<dbReference type="PROSITE" id="PS50977">
    <property type="entry name" value="HTH_TETR_2"/>
    <property type="match status" value="1"/>
</dbReference>
<protein>
    <submittedName>
        <fullName evidence="6">Transcriptional regulator, TetR family</fullName>
    </submittedName>
</protein>
<dbReference type="InterPro" id="IPR009057">
    <property type="entry name" value="Homeodomain-like_sf"/>
</dbReference>
<accession>A0A1H2VL56</accession>
<dbReference type="GO" id="GO:0003677">
    <property type="term" value="F:DNA binding"/>
    <property type="evidence" value="ECO:0007669"/>
    <property type="project" value="UniProtKB-UniRule"/>
</dbReference>
<name>A0A1H2VL56_9RHOB</name>
<dbReference type="InterPro" id="IPR001647">
    <property type="entry name" value="HTH_TetR"/>
</dbReference>
<keyword evidence="2 4" id="KW-0238">DNA-binding</keyword>
<dbReference type="OrthoDB" id="9779746at2"/>
<evidence type="ECO:0000256" key="1">
    <source>
        <dbReference type="ARBA" id="ARBA00023015"/>
    </source>
</evidence>
<feature type="DNA-binding region" description="H-T-H motif" evidence="4">
    <location>
        <begin position="29"/>
        <end position="48"/>
    </location>
</feature>
<evidence type="ECO:0000256" key="4">
    <source>
        <dbReference type="PROSITE-ProRule" id="PRU00335"/>
    </source>
</evidence>